<evidence type="ECO:0000256" key="1">
    <source>
        <dbReference type="SAM" id="MobiDB-lite"/>
    </source>
</evidence>
<evidence type="ECO:0000313" key="5">
    <source>
        <dbReference type="Proteomes" id="UP000470926"/>
    </source>
</evidence>
<proteinExistence type="predicted"/>
<dbReference type="EMBL" id="WDFR01000002">
    <property type="protein sequence ID" value="KAB6030134.1"/>
    <property type="molecule type" value="Genomic_DNA"/>
</dbReference>
<feature type="compositionally biased region" description="Acidic residues" evidence="1">
    <location>
        <begin position="265"/>
        <end position="281"/>
    </location>
</feature>
<feature type="compositionally biased region" description="Low complexity" evidence="1">
    <location>
        <begin position="241"/>
        <end position="261"/>
    </location>
</feature>
<dbReference type="Pfam" id="PF13835">
    <property type="entry name" value="DUF4194"/>
    <property type="match status" value="1"/>
</dbReference>
<dbReference type="Proteomes" id="UP000284589">
    <property type="component" value="Unassembled WGS sequence"/>
</dbReference>
<protein>
    <submittedName>
        <fullName evidence="2">DUF4194 domain-containing protein</fullName>
    </submittedName>
</protein>
<dbReference type="EMBL" id="QRLP01000002">
    <property type="protein sequence ID" value="RHJ18892.1"/>
    <property type="molecule type" value="Genomic_DNA"/>
</dbReference>
<evidence type="ECO:0000313" key="3">
    <source>
        <dbReference type="EMBL" id="RHJ18892.1"/>
    </source>
</evidence>
<evidence type="ECO:0000313" key="2">
    <source>
        <dbReference type="EMBL" id="KAB6030134.1"/>
    </source>
</evidence>
<name>A0A0C2Z2A7_BIFAD</name>
<accession>A0A0C2Z2A7</accession>
<sequence length="281" mass="30581">MSMTDNTDGFDTGIGIEEETGPESGMPSEGPDMTRDRPALFDGDTGDMPLEARMAAIALKRERYIGGSLYDRACQYREAVERSLNNDMLRLVDNTKYRIMYASPVTDAETNIRSLKTRVSLTREEAATLAALRIKVLEYENQKTKPGDWLISFDDIRALLATGAGFLTASNDEEGTAKKITSVISRMRTYGYLAETGDENMYVLTPLVPMVLDQKLADRWLGSDDTDGDGMKDADGDGYDDSSIGADGGDTSDSTGTVSSGVEQDAFDFDSADDAFDGGEH</sequence>
<dbReference type="RefSeq" id="WP_003809183.1">
    <property type="nucleotide sequence ID" value="NZ_CP053072.1"/>
</dbReference>
<feature type="region of interest" description="Disordered" evidence="1">
    <location>
        <begin position="222"/>
        <end position="281"/>
    </location>
</feature>
<dbReference type="AlphaFoldDB" id="A0A0C2Z2A7"/>
<comment type="caution">
    <text evidence="2">The sequence shown here is derived from an EMBL/GenBank/DDBJ whole genome shotgun (WGS) entry which is preliminary data.</text>
</comment>
<gene>
    <name evidence="3" type="ORF">DW139_04815</name>
    <name evidence="2" type="ORF">GA542_04500</name>
</gene>
<reference evidence="2 5" key="2">
    <citation type="journal article" date="2019" name="Nat. Med.">
        <title>A library of human gut bacterial isolates paired with longitudinal multiomics data enables mechanistic microbiome research.</title>
        <authorList>
            <person name="Poyet M."/>
            <person name="Groussin M."/>
            <person name="Gibbons S.M."/>
            <person name="Avila-Pacheco J."/>
            <person name="Jiang X."/>
            <person name="Kearney S.M."/>
            <person name="Perrotta A.R."/>
            <person name="Berdy B."/>
            <person name="Zhao S."/>
            <person name="Lieberman T.D."/>
            <person name="Swanson P.K."/>
            <person name="Smith M."/>
            <person name="Roesemann S."/>
            <person name="Alexander J.E."/>
            <person name="Rich S.A."/>
            <person name="Livny J."/>
            <person name="Vlamakis H."/>
            <person name="Clish C."/>
            <person name="Bullock K."/>
            <person name="Deik A."/>
            <person name="Scott J."/>
            <person name="Pierce K.A."/>
            <person name="Xavier R.J."/>
            <person name="Alm E.J."/>
        </authorList>
    </citation>
    <scope>NUCLEOTIDE SEQUENCE [LARGE SCALE GENOMIC DNA]</scope>
    <source>
        <strain evidence="2 5">BIOML-A26</strain>
    </source>
</reference>
<evidence type="ECO:0000313" key="4">
    <source>
        <dbReference type="Proteomes" id="UP000284589"/>
    </source>
</evidence>
<organism evidence="2 5">
    <name type="scientific">Bifidobacterium adolescentis</name>
    <dbReference type="NCBI Taxonomy" id="1680"/>
    <lineage>
        <taxon>Bacteria</taxon>
        <taxon>Bacillati</taxon>
        <taxon>Actinomycetota</taxon>
        <taxon>Actinomycetes</taxon>
        <taxon>Bifidobacteriales</taxon>
        <taxon>Bifidobacteriaceae</taxon>
        <taxon>Bifidobacterium</taxon>
    </lineage>
</organism>
<feature type="region of interest" description="Disordered" evidence="1">
    <location>
        <begin position="1"/>
        <end position="45"/>
    </location>
</feature>
<dbReference type="InterPro" id="IPR025449">
    <property type="entry name" value="JetB"/>
</dbReference>
<reference evidence="3 4" key="1">
    <citation type="submission" date="2018-08" db="EMBL/GenBank/DDBJ databases">
        <title>A genome reference for cultivated species of the human gut microbiota.</title>
        <authorList>
            <person name="Zou Y."/>
            <person name="Xue W."/>
            <person name="Luo G."/>
        </authorList>
    </citation>
    <scope>NUCLEOTIDE SEQUENCE [LARGE SCALE GENOMIC DNA]</scope>
    <source>
        <strain evidence="3 4">AM12-20</strain>
    </source>
</reference>
<dbReference type="Proteomes" id="UP000470926">
    <property type="component" value="Unassembled WGS sequence"/>
</dbReference>